<name>A0A8S1HJD7_9PELO</name>
<dbReference type="Proteomes" id="UP000835052">
    <property type="component" value="Unassembled WGS sequence"/>
</dbReference>
<evidence type="ECO:0000256" key="1">
    <source>
        <dbReference type="SAM" id="MobiDB-lite"/>
    </source>
</evidence>
<organism evidence="2 3">
    <name type="scientific">Caenorhabditis auriculariae</name>
    <dbReference type="NCBI Taxonomy" id="2777116"/>
    <lineage>
        <taxon>Eukaryota</taxon>
        <taxon>Metazoa</taxon>
        <taxon>Ecdysozoa</taxon>
        <taxon>Nematoda</taxon>
        <taxon>Chromadorea</taxon>
        <taxon>Rhabditida</taxon>
        <taxon>Rhabditina</taxon>
        <taxon>Rhabditomorpha</taxon>
        <taxon>Rhabditoidea</taxon>
        <taxon>Rhabditidae</taxon>
        <taxon>Peloderinae</taxon>
        <taxon>Caenorhabditis</taxon>
    </lineage>
</organism>
<sequence length="111" mass="11509">MGQYLSTPAAPSAAPSAAAPPEKKTEVKAGTVSESTQQPPPSNTGSILAGPTASPAKTQTPKSAVMPPASPKPVFIPPADTRKKANTFDANYDTLAMMPDVDWKRSEKSSK</sequence>
<evidence type="ECO:0000313" key="3">
    <source>
        <dbReference type="Proteomes" id="UP000835052"/>
    </source>
</evidence>
<keyword evidence="3" id="KW-1185">Reference proteome</keyword>
<feature type="compositionally biased region" description="Low complexity" evidence="1">
    <location>
        <begin position="8"/>
        <end position="20"/>
    </location>
</feature>
<dbReference type="OrthoDB" id="5875968at2759"/>
<evidence type="ECO:0000313" key="2">
    <source>
        <dbReference type="EMBL" id="CAD6194501.1"/>
    </source>
</evidence>
<protein>
    <submittedName>
        <fullName evidence="2">Uncharacterized protein</fullName>
    </submittedName>
</protein>
<comment type="caution">
    <text evidence="2">The sequence shown here is derived from an EMBL/GenBank/DDBJ whole genome shotgun (WGS) entry which is preliminary data.</text>
</comment>
<proteinExistence type="predicted"/>
<dbReference type="EMBL" id="CAJGYM010000045">
    <property type="protein sequence ID" value="CAD6194501.1"/>
    <property type="molecule type" value="Genomic_DNA"/>
</dbReference>
<reference evidence="2" key="1">
    <citation type="submission" date="2020-10" db="EMBL/GenBank/DDBJ databases">
        <authorList>
            <person name="Kikuchi T."/>
        </authorList>
    </citation>
    <scope>NUCLEOTIDE SEQUENCE</scope>
    <source>
        <strain evidence="2">NKZ352</strain>
    </source>
</reference>
<dbReference type="AlphaFoldDB" id="A0A8S1HJD7"/>
<gene>
    <name evidence="2" type="ORF">CAUJ_LOCUS10420</name>
</gene>
<accession>A0A8S1HJD7</accession>
<feature type="region of interest" description="Disordered" evidence="1">
    <location>
        <begin position="1"/>
        <end position="80"/>
    </location>
</feature>